<dbReference type="Proteomes" id="UP000027037">
    <property type="component" value="Unassembled WGS sequence"/>
</dbReference>
<dbReference type="AlphaFoldDB" id="A0A062UF92"/>
<name>A0A062UF92_9PROT</name>
<dbReference type="InterPro" id="IPR010980">
    <property type="entry name" value="Cyt_c/b562"/>
</dbReference>
<dbReference type="eggNOG" id="COG3909">
    <property type="taxonomic scope" value="Bacteria"/>
</dbReference>
<dbReference type="EMBL" id="AWFF01000034">
    <property type="protein sequence ID" value="KCZ54775.1"/>
    <property type="molecule type" value="Genomic_DNA"/>
</dbReference>
<evidence type="ECO:0000313" key="2">
    <source>
        <dbReference type="EMBL" id="KCZ54775.1"/>
    </source>
</evidence>
<dbReference type="Gene3D" id="1.20.120.10">
    <property type="entry name" value="Cytochrome c/b562"/>
    <property type="match status" value="1"/>
</dbReference>
<comment type="caution">
    <text evidence="2">The sequence shown here is derived from an EMBL/GenBank/DDBJ whole genome shotgun (WGS) entry which is preliminary data.</text>
</comment>
<dbReference type="InterPro" id="IPR015984">
    <property type="entry name" value="Cyt_c_prime_subgr"/>
</dbReference>
<feature type="signal peptide" evidence="1">
    <location>
        <begin position="1"/>
        <end position="24"/>
    </location>
</feature>
<dbReference type="PRINTS" id="PR00608">
    <property type="entry name" value="CYTCHROMECII"/>
</dbReference>
<dbReference type="Pfam" id="PF01322">
    <property type="entry name" value="Cytochrom_C_2"/>
    <property type="match status" value="1"/>
</dbReference>
<dbReference type="PATRIC" id="fig|1280946.3.peg.1675"/>
<organism evidence="2 3">
    <name type="scientific">Hyphomonas beringensis</name>
    <dbReference type="NCBI Taxonomy" id="1280946"/>
    <lineage>
        <taxon>Bacteria</taxon>
        <taxon>Pseudomonadati</taxon>
        <taxon>Pseudomonadota</taxon>
        <taxon>Alphaproteobacteria</taxon>
        <taxon>Hyphomonadales</taxon>
        <taxon>Hyphomonadaceae</taxon>
        <taxon>Hyphomonas</taxon>
    </lineage>
</organism>
<dbReference type="GO" id="GO:0022900">
    <property type="term" value="P:electron transport chain"/>
    <property type="evidence" value="ECO:0007669"/>
    <property type="project" value="InterPro"/>
</dbReference>
<dbReference type="GO" id="GO:0009055">
    <property type="term" value="F:electron transfer activity"/>
    <property type="evidence" value="ECO:0007669"/>
    <property type="project" value="InterPro"/>
</dbReference>
<dbReference type="PROSITE" id="PS51009">
    <property type="entry name" value="CYTCII"/>
    <property type="match status" value="1"/>
</dbReference>
<protein>
    <recommendedName>
        <fullName evidence="4">Cytochrome C</fullName>
    </recommendedName>
</protein>
<evidence type="ECO:0008006" key="4">
    <source>
        <dbReference type="Google" id="ProtNLM"/>
    </source>
</evidence>
<keyword evidence="3" id="KW-1185">Reference proteome</keyword>
<proteinExistence type="predicted"/>
<dbReference type="STRING" id="1280946.HY29_13330"/>
<sequence>MRADLKLRRGFLALPFIAMLAACGGDGAEVDMSSLTPEQQEVKQLIDARQANFQDMGAAFKAIGDELKAGRPDSTTVKFSVDSVVRYAAQIGSWFPEGTGPASGFKTETKAAVWENPEEFEQVLSEFEAAVSGLAEANANNDAQAIAAQFQIVGGGCKSCHDKFREED</sequence>
<dbReference type="PROSITE" id="PS51257">
    <property type="entry name" value="PROKAR_LIPOPROTEIN"/>
    <property type="match status" value="1"/>
</dbReference>
<accession>A0A062UF92</accession>
<evidence type="ECO:0000256" key="1">
    <source>
        <dbReference type="SAM" id="SignalP"/>
    </source>
</evidence>
<dbReference type="SUPFAM" id="SSF47175">
    <property type="entry name" value="Cytochromes"/>
    <property type="match status" value="1"/>
</dbReference>
<evidence type="ECO:0000313" key="3">
    <source>
        <dbReference type="Proteomes" id="UP000027037"/>
    </source>
</evidence>
<dbReference type="GO" id="GO:0005506">
    <property type="term" value="F:iron ion binding"/>
    <property type="evidence" value="ECO:0007669"/>
    <property type="project" value="InterPro"/>
</dbReference>
<dbReference type="GO" id="GO:0020037">
    <property type="term" value="F:heme binding"/>
    <property type="evidence" value="ECO:0007669"/>
    <property type="project" value="InterPro"/>
</dbReference>
<feature type="chain" id="PRO_5001614672" description="Cytochrome C" evidence="1">
    <location>
        <begin position="25"/>
        <end position="168"/>
    </location>
</feature>
<reference evidence="2 3" key="1">
    <citation type="journal article" date="2014" name="Antonie Van Leeuwenhoek">
        <title>Hyphomonas beringensis sp. nov. and Hyphomonas chukchiensis sp. nov., isolated from surface seawater of the Bering Sea and Chukchi Sea.</title>
        <authorList>
            <person name="Li C."/>
            <person name="Lai Q."/>
            <person name="Li G."/>
            <person name="Dong C."/>
            <person name="Wang J."/>
            <person name="Liao Y."/>
            <person name="Shao Z."/>
        </authorList>
    </citation>
    <scope>NUCLEOTIDE SEQUENCE [LARGE SCALE GENOMIC DNA]</scope>
    <source>
        <strain evidence="2 3">25B14_1</strain>
    </source>
</reference>
<keyword evidence="1" id="KW-0732">Signal</keyword>
<gene>
    <name evidence="2" type="ORF">HY29_13330</name>
</gene>
<dbReference type="InterPro" id="IPR002321">
    <property type="entry name" value="Cyt_c_II"/>
</dbReference>